<sequence length="324" mass="37674">MKELIGKIVHSVLTGQDYRTYVLATINKRFLDKAQKLISEIFEYKRKGNNWLEKLLDDTYKKQGKNNKFKLLWFGGLNDKTVKNMTGGTSAKRVCLDLGKKNIKALQLLLEEFENSEDLYQMIINIEKDKEKISLDYIESLFFMNIISAMKLTIQGGAWSEVGKKTEKGLLFVIFKMINIPDERYILTNEEMKKKGLVKNREIDAIVLNDKNEALTVELKLLGIGNPEIGDEAFSRNVNLFLTDKLTEMMKDEAKNQGITVIEFRQKNPLFKIYEFFSSNGVSCNKPEEMSAEELEKSINKIIREWREEQEDLKIVKKLKEWTK</sequence>
<dbReference type="HOGENOM" id="CLU_079838_0_0_0"/>
<dbReference type="InParanoid" id="B5YIR7"/>
<evidence type="ECO:0000313" key="2">
    <source>
        <dbReference type="Proteomes" id="UP000000718"/>
    </source>
</evidence>
<proteinExistence type="predicted"/>
<gene>
    <name evidence="1" type="ordered locus">THEYE_A0379</name>
</gene>
<dbReference type="EnsemblBacteria" id="ACI21824">
    <property type="protein sequence ID" value="ACI21824"/>
    <property type="gene ID" value="THEYE_A0379"/>
</dbReference>
<organism evidence="1 2">
    <name type="scientific">Thermodesulfovibrio yellowstonii (strain ATCC 51303 / DSM 11347 / YP87)</name>
    <dbReference type="NCBI Taxonomy" id="289376"/>
    <lineage>
        <taxon>Bacteria</taxon>
        <taxon>Pseudomonadati</taxon>
        <taxon>Nitrospirota</taxon>
        <taxon>Thermodesulfovibrionia</taxon>
        <taxon>Thermodesulfovibrionales</taxon>
        <taxon>Thermodesulfovibrionaceae</taxon>
        <taxon>Thermodesulfovibrio</taxon>
    </lineage>
</organism>
<accession>B5YIR7</accession>
<dbReference type="AlphaFoldDB" id="B5YIR7"/>
<reference evidence="1 2" key="2">
    <citation type="journal article" date="2015" name="Genome Announc.">
        <title>Genome Sequence of the Sulfate-Reducing Thermophilic Bacterium Thermodesulfovibrio yellowstonii Strain DSM 11347T (Phylum Nitrospirae).</title>
        <authorList>
            <person name="Bhatnagar S."/>
            <person name="Badger J.H."/>
            <person name="Madupu R."/>
            <person name="Khouri H.M."/>
            <person name="O'Connor E.M."/>
            <person name="Robb F.T."/>
            <person name="Ward N.L."/>
            <person name="Eisen J.A."/>
        </authorList>
    </citation>
    <scope>NUCLEOTIDE SEQUENCE [LARGE SCALE GENOMIC DNA]</scope>
    <source>
        <strain evidence="2">ATCC 51303 / DSM 11347 / YP87</strain>
    </source>
</reference>
<evidence type="ECO:0000313" key="1">
    <source>
        <dbReference type="EMBL" id="ACI21824.1"/>
    </source>
</evidence>
<dbReference type="OrthoDB" id="5318962at2"/>
<dbReference type="InterPro" id="IPR019042">
    <property type="entry name" value="Restrct_endonuc_II_CfrBI"/>
</dbReference>
<dbReference type="eggNOG" id="ENOG50333P9">
    <property type="taxonomic scope" value="Bacteria"/>
</dbReference>
<dbReference type="PATRIC" id="fig|289376.4.peg.374"/>
<protein>
    <submittedName>
        <fullName evidence="1">Type II restriction enzyme</fullName>
    </submittedName>
</protein>
<dbReference type="Proteomes" id="UP000000718">
    <property type="component" value="Chromosome"/>
</dbReference>
<dbReference type="STRING" id="289376.THEYE_A0379"/>
<dbReference type="EMBL" id="CP001147">
    <property type="protein sequence ID" value="ACI21824.1"/>
    <property type="molecule type" value="Genomic_DNA"/>
</dbReference>
<dbReference type="KEGG" id="tye:THEYE_A0379"/>
<dbReference type="REBASE" id="18908">
    <property type="entry name" value="Tye11347ORF378P"/>
</dbReference>
<keyword evidence="2" id="KW-1185">Reference proteome</keyword>
<name>B5YIR7_THEYD</name>
<dbReference type="Pfam" id="PF09516">
    <property type="entry name" value="RE_CfrBI"/>
    <property type="match status" value="1"/>
</dbReference>
<reference evidence="2" key="1">
    <citation type="submission" date="2008-08" db="EMBL/GenBank/DDBJ databases">
        <title>The complete genome sequence of Thermodesulfovibrio yellowstonii strain ATCC 51303 / DSM 11347 / YP87.</title>
        <authorList>
            <person name="Dodson R.J."/>
            <person name="Durkin A.S."/>
            <person name="Wu M."/>
            <person name="Eisen J."/>
            <person name="Sutton G."/>
        </authorList>
    </citation>
    <scope>NUCLEOTIDE SEQUENCE [LARGE SCALE GENOMIC DNA]</scope>
    <source>
        <strain evidence="2">ATCC 51303 / DSM 11347 / YP87</strain>
    </source>
</reference>
<dbReference type="RefSeq" id="WP_012546529.1">
    <property type="nucleotide sequence ID" value="NC_011296.1"/>
</dbReference>